<dbReference type="CDD" id="cd15465">
    <property type="entry name" value="bS6_mito"/>
    <property type="match status" value="1"/>
</dbReference>
<proteinExistence type="inferred from homology"/>
<evidence type="ECO:0000256" key="1">
    <source>
        <dbReference type="ARBA" id="ARBA00009512"/>
    </source>
</evidence>
<keyword evidence="3" id="KW-1185">Reference proteome</keyword>
<protein>
    <recommendedName>
        <fullName evidence="4">Ribosomal protein S6</fullName>
    </recommendedName>
</protein>
<dbReference type="STRING" id="1157962.A0A250XPT1"/>
<dbReference type="Proteomes" id="UP000232323">
    <property type="component" value="Unassembled WGS sequence"/>
</dbReference>
<dbReference type="EMBL" id="BEGY01000149">
    <property type="protein sequence ID" value="GAX85094.1"/>
    <property type="molecule type" value="Genomic_DNA"/>
</dbReference>
<dbReference type="GO" id="GO:0003735">
    <property type="term" value="F:structural constituent of ribosome"/>
    <property type="evidence" value="ECO:0007669"/>
    <property type="project" value="InterPro"/>
</dbReference>
<evidence type="ECO:0000313" key="2">
    <source>
        <dbReference type="EMBL" id="GAX85094.1"/>
    </source>
</evidence>
<evidence type="ECO:0008006" key="4">
    <source>
        <dbReference type="Google" id="ProtNLM"/>
    </source>
</evidence>
<name>A0A250XPT1_9CHLO</name>
<dbReference type="InterPro" id="IPR035980">
    <property type="entry name" value="Ribosomal_bS6_sf"/>
</dbReference>
<comment type="caution">
    <text evidence="2">The sequence shown here is derived from an EMBL/GenBank/DDBJ whole genome shotgun (WGS) entry which is preliminary data.</text>
</comment>
<evidence type="ECO:0000313" key="3">
    <source>
        <dbReference type="Proteomes" id="UP000232323"/>
    </source>
</evidence>
<dbReference type="InterPro" id="IPR014717">
    <property type="entry name" value="Transl_elong_EF1B/ribsomal_bS6"/>
</dbReference>
<reference evidence="2 3" key="1">
    <citation type="submission" date="2017-08" db="EMBL/GenBank/DDBJ databases">
        <title>Acidophilic green algal genome provides insights into adaptation to an acidic environment.</title>
        <authorList>
            <person name="Hirooka S."/>
            <person name="Hirose Y."/>
            <person name="Kanesaki Y."/>
            <person name="Higuchi S."/>
            <person name="Fujiwara T."/>
            <person name="Onuma R."/>
            <person name="Era A."/>
            <person name="Ohbayashi R."/>
            <person name="Uzuka A."/>
            <person name="Nozaki H."/>
            <person name="Yoshikawa H."/>
            <person name="Miyagishima S.Y."/>
        </authorList>
    </citation>
    <scope>NUCLEOTIDE SEQUENCE [LARGE SCALE GENOMIC DNA]</scope>
    <source>
        <strain evidence="2 3">NIES-2499</strain>
    </source>
</reference>
<dbReference type="Gene3D" id="3.30.70.60">
    <property type="match status" value="1"/>
</dbReference>
<dbReference type="Pfam" id="PF01250">
    <property type="entry name" value="Ribosomal_S6"/>
    <property type="match status" value="1"/>
</dbReference>
<sequence length="94" mass="10651">MLAKMMARTGEIVMGDGGIITNVISYGEQSLAYDIRKPFLKFDKAHIWQLNFVSNPNTLLKIQHELKLNEEALRWLVLKKNFKGSELDPASSST</sequence>
<gene>
    <name evidence="2" type="ORF">CEUSTIGMA_g12514.t1</name>
</gene>
<dbReference type="SUPFAM" id="SSF54995">
    <property type="entry name" value="Ribosomal protein S6"/>
    <property type="match status" value="1"/>
</dbReference>
<dbReference type="GO" id="GO:0005840">
    <property type="term" value="C:ribosome"/>
    <property type="evidence" value="ECO:0007669"/>
    <property type="project" value="InterPro"/>
</dbReference>
<dbReference type="OrthoDB" id="10259681at2759"/>
<organism evidence="2 3">
    <name type="scientific">Chlamydomonas eustigma</name>
    <dbReference type="NCBI Taxonomy" id="1157962"/>
    <lineage>
        <taxon>Eukaryota</taxon>
        <taxon>Viridiplantae</taxon>
        <taxon>Chlorophyta</taxon>
        <taxon>core chlorophytes</taxon>
        <taxon>Chlorophyceae</taxon>
        <taxon>CS clade</taxon>
        <taxon>Chlamydomonadales</taxon>
        <taxon>Chlamydomonadaceae</taxon>
        <taxon>Chlamydomonas</taxon>
    </lineage>
</organism>
<dbReference type="GO" id="GO:0019843">
    <property type="term" value="F:rRNA binding"/>
    <property type="evidence" value="ECO:0007669"/>
    <property type="project" value="InterPro"/>
</dbReference>
<dbReference type="GO" id="GO:0006412">
    <property type="term" value="P:translation"/>
    <property type="evidence" value="ECO:0007669"/>
    <property type="project" value="InterPro"/>
</dbReference>
<dbReference type="AlphaFoldDB" id="A0A250XPT1"/>
<dbReference type="InterPro" id="IPR000529">
    <property type="entry name" value="Ribosomal_bS6"/>
</dbReference>
<comment type="similarity">
    <text evidence="1">Belongs to the bacterial ribosomal protein bS6 family.</text>
</comment>
<accession>A0A250XPT1</accession>